<reference evidence="1 2" key="1">
    <citation type="submission" date="2018-06" db="EMBL/GenBank/DDBJ databases">
        <title>Comparative genomics of Bradyrhizobium nodulating Arachidis hypogaea.</title>
        <authorList>
            <person name="Li Y."/>
        </authorList>
    </citation>
    <scope>NUCLEOTIDE SEQUENCE [LARGE SCALE GENOMIC DNA]</scope>
    <source>
        <strain evidence="1 2">CCBAU 051107</strain>
    </source>
</reference>
<dbReference type="KEGG" id="barh:WN72_14415"/>
<dbReference type="Proteomes" id="UP000594015">
    <property type="component" value="Chromosome"/>
</dbReference>
<evidence type="ECO:0000313" key="2">
    <source>
        <dbReference type="Proteomes" id="UP000594015"/>
    </source>
</evidence>
<evidence type="ECO:0000313" key="1">
    <source>
        <dbReference type="EMBL" id="QOZ67370.1"/>
    </source>
</evidence>
<name>A0AAE7NNC3_9BRAD</name>
<dbReference type="RefSeq" id="WP_092214534.1">
    <property type="nucleotide sequence ID" value="NZ_CP030050.1"/>
</dbReference>
<protein>
    <submittedName>
        <fullName evidence="1">Uncharacterized protein</fullName>
    </submittedName>
</protein>
<gene>
    <name evidence="1" type="ORF">WN72_14415</name>
</gene>
<dbReference type="AlphaFoldDB" id="A0AAE7NNC3"/>
<sequence>MTESTNSARIIDLDAYRLKRRQQASEAVIGPQQNAAGNPSFGGAMPLLWFWPTWVWVAVPVPAVSAVQWDAS</sequence>
<organism evidence="1 2">
    <name type="scientific">Bradyrhizobium arachidis</name>
    <dbReference type="NCBI Taxonomy" id="858423"/>
    <lineage>
        <taxon>Bacteria</taxon>
        <taxon>Pseudomonadati</taxon>
        <taxon>Pseudomonadota</taxon>
        <taxon>Alphaproteobacteria</taxon>
        <taxon>Hyphomicrobiales</taxon>
        <taxon>Nitrobacteraceae</taxon>
        <taxon>Bradyrhizobium</taxon>
    </lineage>
</organism>
<accession>A0AAE7NNC3</accession>
<dbReference type="EMBL" id="CP030050">
    <property type="protein sequence ID" value="QOZ67370.1"/>
    <property type="molecule type" value="Genomic_DNA"/>
</dbReference>
<proteinExistence type="predicted"/>